<keyword evidence="1" id="KW-0472">Membrane</keyword>
<evidence type="ECO:0000259" key="2">
    <source>
        <dbReference type="Pfam" id="PF07786"/>
    </source>
</evidence>
<feature type="transmembrane region" description="Helical" evidence="1">
    <location>
        <begin position="125"/>
        <end position="143"/>
    </location>
</feature>
<feature type="transmembrane region" description="Helical" evidence="1">
    <location>
        <begin position="298"/>
        <end position="319"/>
    </location>
</feature>
<evidence type="ECO:0000313" key="4">
    <source>
        <dbReference type="Proteomes" id="UP000051861"/>
    </source>
</evidence>
<keyword evidence="1" id="KW-0812">Transmembrane</keyword>
<gene>
    <name evidence="3" type="ORF">AMJ44_06860</name>
</gene>
<feature type="transmembrane region" description="Helical" evidence="1">
    <location>
        <begin position="262"/>
        <end position="286"/>
    </location>
</feature>
<feature type="transmembrane region" description="Helical" evidence="1">
    <location>
        <begin position="61"/>
        <end position="79"/>
    </location>
</feature>
<feature type="transmembrane region" description="Helical" evidence="1">
    <location>
        <begin position="353"/>
        <end position="371"/>
    </location>
</feature>
<feature type="transmembrane region" description="Helical" evidence="1">
    <location>
        <begin position="237"/>
        <end position="256"/>
    </location>
</feature>
<proteinExistence type="predicted"/>
<evidence type="ECO:0000256" key="1">
    <source>
        <dbReference type="SAM" id="Phobius"/>
    </source>
</evidence>
<dbReference type="PATRIC" id="fig|1703775.3.peg.2594"/>
<feature type="transmembrane region" description="Helical" evidence="1">
    <location>
        <begin position="150"/>
        <end position="172"/>
    </location>
</feature>
<feature type="transmembrane region" description="Helical" evidence="1">
    <location>
        <begin position="205"/>
        <end position="225"/>
    </location>
</feature>
<feature type="transmembrane region" description="Helical" evidence="1">
    <location>
        <begin position="100"/>
        <end position="119"/>
    </location>
</feature>
<dbReference type="AlphaFoldDB" id="A0A0S7Y0H7"/>
<organism evidence="3 4">
    <name type="scientific">candidate division WOR-1 bacterium DG_54_3</name>
    <dbReference type="NCBI Taxonomy" id="1703775"/>
    <lineage>
        <taxon>Bacteria</taxon>
        <taxon>Bacillati</taxon>
        <taxon>Saganbacteria</taxon>
    </lineage>
</organism>
<protein>
    <recommendedName>
        <fullName evidence="2">Heparan-alpha-glucosaminide N-acetyltransferase catalytic domain-containing protein</fullName>
    </recommendedName>
</protein>
<dbReference type="PANTHER" id="PTHR31061:SF24">
    <property type="entry name" value="LD22376P"/>
    <property type="match status" value="1"/>
</dbReference>
<feature type="domain" description="Heparan-alpha-glucosaminide N-acetyltransferase catalytic" evidence="2">
    <location>
        <begin position="17"/>
        <end position="228"/>
    </location>
</feature>
<accession>A0A0S7Y0H7</accession>
<feature type="transmembrane region" description="Helical" evidence="1">
    <location>
        <begin position="21"/>
        <end position="41"/>
    </location>
</feature>
<sequence length="379" mass="41967">MSFQRFTLAKNILAGRRLSSLDAFRGLTIAAMILVNNPGSWKHVYAPLRHAEWHGWTPADLVFPFFLFIVGISLSLSLSKRIAQGIRPWRLYFKIMKRTLILFGLGIFLALVPRFDLATVRIPGVLQRIALCYFFSSLLFIKIGSKGRTVITFSLLALYWLIMKLVPVPGYGTGILEYKGNLCAYIDTKLLAGHLYKPDFDPEGILSTLPAIATVLLGTLGGDWLRSSKGTLNKTAGLFGAGIFFTFSGLLLHPYFPINKQLWTSTFVLFTAGAALLLLGVCYGVMEGIGFRKWATPFLVFGTNAIFIYVGASLMARLISITKVSGGSGALSLKTYLHGHLLAPWAGPFLGSLIYPLLLLLLWLGIMYPLYKKKIFIKI</sequence>
<keyword evidence="1" id="KW-1133">Transmembrane helix</keyword>
<comment type="caution">
    <text evidence="3">The sequence shown here is derived from an EMBL/GenBank/DDBJ whole genome shotgun (WGS) entry which is preliminary data.</text>
</comment>
<evidence type="ECO:0000313" key="3">
    <source>
        <dbReference type="EMBL" id="KPJ68261.1"/>
    </source>
</evidence>
<dbReference type="PANTHER" id="PTHR31061">
    <property type="entry name" value="LD22376P"/>
    <property type="match status" value="1"/>
</dbReference>
<dbReference type="Proteomes" id="UP000051861">
    <property type="component" value="Unassembled WGS sequence"/>
</dbReference>
<dbReference type="EMBL" id="LIZX01000057">
    <property type="protein sequence ID" value="KPJ68261.1"/>
    <property type="molecule type" value="Genomic_DNA"/>
</dbReference>
<name>A0A0S7Y0H7_UNCSA</name>
<reference evidence="3 4" key="1">
    <citation type="journal article" date="2015" name="Microbiome">
        <title>Genomic resolution of linkages in carbon, nitrogen, and sulfur cycling among widespread estuary sediment bacteria.</title>
        <authorList>
            <person name="Baker B.J."/>
            <person name="Lazar C.S."/>
            <person name="Teske A.P."/>
            <person name="Dick G.J."/>
        </authorList>
    </citation>
    <scope>NUCLEOTIDE SEQUENCE [LARGE SCALE GENOMIC DNA]</scope>
    <source>
        <strain evidence="3">DG_54_3</strain>
    </source>
</reference>
<dbReference type="Pfam" id="PF07786">
    <property type="entry name" value="HGSNAT_cat"/>
    <property type="match status" value="1"/>
</dbReference>
<dbReference type="InterPro" id="IPR012429">
    <property type="entry name" value="HGSNAT_cat"/>
</dbReference>